<feature type="transmembrane region" description="Helical" evidence="1">
    <location>
        <begin position="152"/>
        <end position="177"/>
    </location>
</feature>
<keyword evidence="1" id="KW-0472">Membrane</keyword>
<feature type="transmembrane region" description="Helical" evidence="1">
    <location>
        <begin position="36"/>
        <end position="58"/>
    </location>
</feature>
<feature type="transmembrane region" description="Helical" evidence="1">
    <location>
        <begin position="6"/>
        <end position="24"/>
    </location>
</feature>
<keyword evidence="1" id="KW-1133">Transmembrane helix</keyword>
<feature type="transmembrane region" description="Helical" evidence="1">
    <location>
        <begin position="124"/>
        <end position="140"/>
    </location>
</feature>
<protein>
    <submittedName>
        <fullName evidence="2">Uncharacterized protein</fullName>
    </submittedName>
</protein>
<dbReference type="RefSeq" id="WP_147581765.1">
    <property type="nucleotide sequence ID" value="NZ_CP042831.1"/>
</dbReference>
<evidence type="ECO:0000313" key="3">
    <source>
        <dbReference type="Proteomes" id="UP000321222"/>
    </source>
</evidence>
<evidence type="ECO:0000313" key="2">
    <source>
        <dbReference type="EMBL" id="QEE48268.1"/>
    </source>
</evidence>
<organism evidence="2 3">
    <name type="scientific">Flavobacterium alkalisoli</name>
    <dbReference type="NCBI Taxonomy" id="2602769"/>
    <lineage>
        <taxon>Bacteria</taxon>
        <taxon>Pseudomonadati</taxon>
        <taxon>Bacteroidota</taxon>
        <taxon>Flavobacteriia</taxon>
        <taxon>Flavobacteriales</taxon>
        <taxon>Flavobacteriaceae</taxon>
        <taxon>Flavobacterium</taxon>
    </lineage>
</organism>
<feature type="transmembrane region" description="Helical" evidence="1">
    <location>
        <begin position="93"/>
        <end position="112"/>
    </location>
</feature>
<accession>A0A5B9FRB8</accession>
<proteinExistence type="predicted"/>
<dbReference type="KEGG" id="fak:FUA48_01350"/>
<sequence>MNIKEILPLIGTILAFSPLTITFFRKTNPCFKDEMLAIRPYLWLIFIGAFYELIFTSFLRIPSAYWFTAYTFLEFLALWYFFRELLGLRYMYFFKATMFIVIVVFLIILYYWEYNIHTTLEAYLLVPILLFVFISSFIWFKDLFNNEMTSLLIIPSFYFISGLIIYFSGGFFISLLFDQLKIITGLSETNWLVFVGGLIVMYIMIIIGVWKGTERKP</sequence>
<keyword evidence="3" id="KW-1185">Reference proteome</keyword>
<feature type="transmembrane region" description="Helical" evidence="1">
    <location>
        <begin position="64"/>
        <end position="81"/>
    </location>
</feature>
<dbReference type="EMBL" id="CP042831">
    <property type="protein sequence ID" value="QEE48268.1"/>
    <property type="molecule type" value="Genomic_DNA"/>
</dbReference>
<gene>
    <name evidence="2" type="ORF">FUA48_01350</name>
</gene>
<reference evidence="2 3" key="1">
    <citation type="submission" date="2019-08" db="EMBL/GenBank/DDBJ databases">
        <title>Flavobacterium alkalisoli sp. nov., isolated from rhizosphere soil of Suaeda salsa.</title>
        <authorList>
            <person name="Sun J.-Q."/>
            <person name="Xu L."/>
        </authorList>
    </citation>
    <scope>NUCLEOTIDE SEQUENCE [LARGE SCALE GENOMIC DNA]</scope>
    <source>
        <strain evidence="2 3">XS-5</strain>
    </source>
</reference>
<dbReference type="AlphaFoldDB" id="A0A5B9FRB8"/>
<dbReference type="Proteomes" id="UP000321222">
    <property type="component" value="Chromosome"/>
</dbReference>
<feature type="transmembrane region" description="Helical" evidence="1">
    <location>
        <begin position="189"/>
        <end position="210"/>
    </location>
</feature>
<keyword evidence="1" id="KW-0812">Transmembrane</keyword>
<dbReference type="OrthoDB" id="1366120at2"/>
<evidence type="ECO:0000256" key="1">
    <source>
        <dbReference type="SAM" id="Phobius"/>
    </source>
</evidence>
<name>A0A5B9FRB8_9FLAO</name>